<reference evidence="2 3" key="1">
    <citation type="submission" date="2019-03" db="EMBL/GenBank/DDBJ databases">
        <title>Genomic Encyclopedia of Type Strains, Phase IV (KMG-IV): sequencing the most valuable type-strain genomes for metagenomic binning, comparative biology and taxonomic classification.</title>
        <authorList>
            <person name="Goeker M."/>
        </authorList>
    </citation>
    <scope>NUCLEOTIDE SEQUENCE [LARGE SCALE GENOMIC DNA]</scope>
    <source>
        <strain evidence="2 3">DSM 21944</strain>
    </source>
</reference>
<dbReference type="EMBL" id="SMAF01000002">
    <property type="protein sequence ID" value="TCT00663.1"/>
    <property type="molecule type" value="Genomic_DNA"/>
</dbReference>
<organism evidence="2 3">
    <name type="scientific">Pseudofulvimonas gallinarii</name>
    <dbReference type="NCBI Taxonomy" id="634155"/>
    <lineage>
        <taxon>Bacteria</taxon>
        <taxon>Pseudomonadati</taxon>
        <taxon>Pseudomonadota</taxon>
        <taxon>Gammaproteobacteria</taxon>
        <taxon>Lysobacterales</taxon>
        <taxon>Rhodanobacteraceae</taxon>
        <taxon>Pseudofulvimonas</taxon>
    </lineage>
</organism>
<dbReference type="PANTHER" id="PTHR36536:SF3">
    <property type="entry name" value="UPF0111 PROTEIN HI_1603"/>
    <property type="match status" value="1"/>
</dbReference>
<comment type="caution">
    <text evidence="2">The sequence shown here is derived from an EMBL/GenBank/DDBJ whole genome shotgun (WGS) entry which is preliminary data.</text>
</comment>
<comment type="similarity">
    <text evidence="1">Belongs to the UPF0111 family.</text>
</comment>
<dbReference type="Proteomes" id="UP000294599">
    <property type="component" value="Unassembled WGS sequence"/>
</dbReference>
<gene>
    <name evidence="2" type="ORF">EDC25_10227</name>
</gene>
<proteinExistence type="inferred from homology"/>
<evidence type="ECO:0000313" key="2">
    <source>
        <dbReference type="EMBL" id="TCT00663.1"/>
    </source>
</evidence>
<evidence type="ECO:0000313" key="3">
    <source>
        <dbReference type="Proteomes" id="UP000294599"/>
    </source>
</evidence>
<dbReference type="PANTHER" id="PTHR36536">
    <property type="entry name" value="UPF0111 PROTEIN HI_1603"/>
    <property type="match status" value="1"/>
</dbReference>
<dbReference type="OrthoDB" id="9780540at2"/>
<dbReference type="NCBIfam" id="TIGR00153">
    <property type="entry name" value="TIGR00153 family protein"/>
    <property type="match status" value="1"/>
</dbReference>
<dbReference type="Pfam" id="PF01865">
    <property type="entry name" value="PhoU_div"/>
    <property type="match status" value="1"/>
</dbReference>
<keyword evidence="3" id="KW-1185">Reference proteome</keyword>
<dbReference type="RefSeq" id="WP_123520972.1">
    <property type="nucleotide sequence ID" value="NZ_JBHLWF010000013.1"/>
</dbReference>
<dbReference type="InterPro" id="IPR038078">
    <property type="entry name" value="PhoU-like_sf"/>
</dbReference>
<dbReference type="SUPFAM" id="SSF109755">
    <property type="entry name" value="PhoU-like"/>
    <property type="match status" value="1"/>
</dbReference>
<dbReference type="AlphaFoldDB" id="A0A4R3LK94"/>
<name>A0A4R3LK94_9GAMM</name>
<evidence type="ECO:0008006" key="4">
    <source>
        <dbReference type="Google" id="ProtNLM"/>
    </source>
</evidence>
<sequence>MATSLFSSLFGRSPVQPLKAHMGTAAQAARELLGFIDAALDADWERAAAVRKRIQELEHEADKQKADLRIRLPSTLLMPVDRGDVLDLVTTQDKIANRAKDIAGLMFHRKLLPPAALADQYRLLARRSVDAVIQAEKSVGELEDLFTVGFRGSEVTLVERMITELDAIEDETDQIASELRTGVFAMEETLPPVSVIFLYKAIEWLGDLGDQSHRVGGLLQRVIAR</sequence>
<dbReference type="Gene3D" id="1.20.58.220">
    <property type="entry name" value="Phosphate transport system protein phou homolog 2, domain 2"/>
    <property type="match status" value="1"/>
</dbReference>
<accession>A0A4R3LK94</accession>
<protein>
    <recommendedName>
        <fullName evidence="4">TIGR00153 family protein</fullName>
    </recommendedName>
</protein>
<dbReference type="InterPro" id="IPR002727">
    <property type="entry name" value="DUF47"/>
</dbReference>
<dbReference type="InterPro" id="IPR018445">
    <property type="entry name" value="Put_Phosphate_transp_reg"/>
</dbReference>
<evidence type="ECO:0000256" key="1">
    <source>
        <dbReference type="ARBA" id="ARBA00008591"/>
    </source>
</evidence>